<dbReference type="GeneID" id="64405729"/>
<feature type="transmembrane region" description="Helical" evidence="5">
    <location>
        <begin position="39"/>
        <end position="61"/>
    </location>
</feature>
<sequence>MSELTTQPTSRVVRPVPEPVGHWTINDVLFRWNLAQNGAMLPLFTLVQALVAGAVIVGFGFLIPSIDVPTAQFLSAGAPTVMIMVIGLVLCPQGVAHARTSGQFTYLRSLPVPRLLLFISDLVVWALIAAPAIPVTVLVAHLRYGFDYSFAWLPLIGGWLLVTVMATSVGYALAVLLSPQLAQLISQVLVFFVMLFSPVTFPASQLPGWFQALHDVLPFRPAGDLIRAGLLSDTYPVDMQDVLVLSAWTAFGVFFSIRALVSRD</sequence>
<feature type="domain" description="ABC-2 type transporter transmembrane" evidence="6">
    <location>
        <begin position="39"/>
        <end position="230"/>
    </location>
</feature>
<evidence type="ECO:0000256" key="4">
    <source>
        <dbReference type="ARBA" id="ARBA00023136"/>
    </source>
</evidence>
<accession>A0A3N4D1A4</accession>
<organism evidence="8 9">
    <name type="scientific">Arachnia propionica</name>
    <dbReference type="NCBI Taxonomy" id="1750"/>
    <lineage>
        <taxon>Bacteria</taxon>
        <taxon>Bacillati</taxon>
        <taxon>Actinomycetota</taxon>
        <taxon>Actinomycetes</taxon>
        <taxon>Propionibacteriales</taxon>
        <taxon>Propionibacteriaceae</taxon>
        <taxon>Arachnia</taxon>
    </lineage>
</organism>
<reference evidence="8 9" key="1">
    <citation type="submission" date="2018-12" db="EMBL/GenBank/DDBJ databases">
        <authorList>
            <consortium name="Pathogen Informatics"/>
        </authorList>
    </citation>
    <scope>NUCLEOTIDE SEQUENCE [LARGE SCALE GENOMIC DNA]</scope>
    <source>
        <strain evidence="8 9">NCTC12967</strain>
    </source>
</reference>
<dbReference type="EMBL" id="LR134406">
    <property type="protein sequence ID" value="VEH68965.1"/>
    <property type="molecule type" value="Genomic_DNA"/>
</dbReference>
<evidence type="ECO:0000313" key="9">
    <source>
        <dbReference type="Proteomes" id="UP000273044"/>
    </source>
</evidence>
<dbReference type="OrthoDB" id="3699899at2"/>
<dbReference type="AlphaFoldDB" id="A0A3N4D1A4"/>
<dbReference type="PANTHER" id="PTHR43229">
    <property type="entry name" value="NODULATION PROTEIN J"/>
    <property type="match status" value="1"/>
</dbReference>
<dbReference type="PANTHER" id="PTHR43229:SF2">
    <property type="entry name" value="NODULATION PROTEIN J"/>
    <property type="match status" value="1"/>
</dbReference>
<feature type="transmembrane region" description="Helical" evidence="5">
    <location>
        <begin position="73"/>
        <end position="95"/>
    </location>
</feature>
<protein>
    <submittedName>
        <fullName evidence="7">ABC transporter permease</fullName>
    </submittedName>
    <submittedName>
        <fullName evidence="8">ABC-2 type transporter</fullName>
    </submittedName>
</protein>
<gene>
    <name evidence="7" type="ORF">J5A53_14530</name>
    <name evidence="8" type="ORF">NCTC12967_00229</name>
</gene>
<proteinExistence type="predicted"/>
<dbReference type="InterPro" id="IPR013525">
    <property type="entry name" value="ABC2_TM"/>
</dbReference>
<keyword evidence="2 5" id="KW-0812">Transmembrane</keyword>
<feature type="transmembrane region" description="Helical" evidence="5">
    <location>
        <begin position="152"/>
        <end position="177"/>
    </location>
</feature>
<keyword evidence="3 5" id="KW-1133">Transmembrane helix</keyword>
<feature type="transmembrane region" description="Helical" evidence="5">
    <location>
        <begin position="115"/>
        <end position="140"/>
    </location>
</feature>
<dbReference type="OMA" id="AVATWAY"/>
<evidence type="ECO:0000259" key="6">
    <source>
        <dbReference type="Pfam" id="PF01061"/>
    </source>
</evidence>
<dbReference type="Proteomes" id="UP000677180">
    <property type="component" value="Chromosome"/>
</dbReference>
<dbReference type="InterPro" id="IPR051784">
    <property type="entry name" value="Nod_factor_ABC_transporter"/>
</dbReference>
<dbReference type="GO" id="GO:0016020">
    <property type="term" value="C:membrane"/>
    <property type="evidence" value="ECO:0007669"/>
    <property type="project" value="UniProtKB-SubCell"/>
</dbReference>
<feature type="transmembrane region" description="Helical" evidence="5">
    <location>
        <begin position="184"/>
        <end position="203"/>
    </location>
</feature>
<dbReference type="Pfam" id="PF01061">
    <property type="entry name" value="ABC2_membrane"/>
    <property type="match status" value="1"/>
</dbReference>
<dbReference type="EMBL" id="CP072385">
    <property type="protein sequence ID" value="QUC10952.1"/>
    <property type="molecule type" value="Genomic_DNA"/>
</dbReference>
<dbReference type="Proteomes" id="UP000273044">
    <property type="component" value="Chromosome"/>
</dbReference>
<comment type="subcellular location">
    <subcellularLocation>
        <location evidence="1">Membrane</location>
        <topology evidence="1">Multi-pass membrane protein</topology>
    </subcellularLocation>
</comment>
<evidence type="ECO:0000313" key="7">
    <source>
        <dbReference type="EMBL" id="QUC10952.1"/>
    </source>
</evidence>
<dbReference type="RefSeq" id="WP_014845373.1">
    <property type="nucleotide sequence ID" value="NZ_CP040007.1"/>
</dbReference>
<keyword evidence="4 5" id="KW-0472">Membrane</keyword>
<reference evidence="7" key="2">
    <citation type="submission" date="2021-03" db="EMBL/GenBank/DDBJ databases">
        <title>Human Oral Microbial Genomes.</title>
        <authorList>
            <person name="Johnston C.D."/>
            <person name="Chen T."/>
            <person name="Dewhirst F.E."/>
        </authorList>
    </citation>
    <scope>NUCLEOTIDE SEQUENCE</scope>
    <source>
        <strain evidence="7">F0714</strain>
    </source>
</reference>
<evidence type="ECO:0000256" key="2">
    <source>
        <dbReference type="ARBA" id="ARBA00022692"/>
    </source>
</evidence>
<evidence type="ECO:0000256" key="1">
    <source>
        <dbReference type="ARBA" id="ARBA00004141"/>
    </source>
</evidence>
<evidence type="ECO:0000256" key="3">
    <source>
        <dbReference type="ARBA" id="ARBA00022989"/>
    </source>
</evidence>
<dbReference type="GO" id="GO:0140359">
    <property type="term" value="F:ABC-type transporter activity"/>
    <property type="evidence" value="ECO:0007669"/>
    <property type="project" value="InterPro"/>
</dbReference>
<keyword evidence="9" id="KW-1185">Reference proteome</keyword>
<name>A0A3N4D1A4_9ACTN</name>
<evidence type="ECO:0000256" key="5">
    <source>
        <dbReference type="SAM" id="Phobius"/>
    </source>
</evidence>
<evidence type="ECO:0000313" key="8">
    <source>
        <dbReference type="EMBL" id="VEH68965.1"/>
    </source>
</evidence>
<feature type="transmembrane region" description="Helical" evidence="5">
    <location>
        <begin position="242"/>
        <end position="261"/>
    </location>
</feature>